<dbReference type="STRING" id="65357.A0A024G1K3"/>
<evidence type="ECO:0000256" key="1">
    <source>
        <dbReference type="ARBA" id="ARBA00004123"/>
    </source>
</evidence>
<evidence type="ECO:0000256" key="3">
    <source>
        <dbReference type="ARBA" id="ARBA00023242"/>
    </source>
</evidence>
<dbReference type="PANTHER" id="PTHR10015:SF427">
    <property type="entry name" value="HEAT SHOCK FACTOR PROTEIN"/>
    <property type="match status" value="1"/>
</dbReference>
<dbReference type="Pfam" id="PF00447">
    <property type="entry name" value="HSF_DNA-bind"/>
    <property type="match status" value="1"/>
</dbReference>
<keyword evidence="2" id="KW-0238">DNA-binding</keyword>
<name>A0A024G1K3_9STRA</name>
<feature type="domain" description="HSF-type DNA-binding" evidence="5">
    <location>
        <begin position="19"/>
        <end position="114"/>
    </location>
</feature>
<evidence type="ECO:0000313" key="6">
    <source>
        <dbReference type="EMBL" id="CCI40401.1"/>
    </source>
</evidence>
<comment type="similarity">
    <text evidence="4">Belongs to the HSF family.</text>
</comment>
<organism evidence="6 7">
    <name type="scientific">Albugo candida</name>
    <dbReference type="NCBI Taxonomy" id="65357"/>
    <lineage>
        <taxon>Eukaryota</taxon>
        <taxon>Sar</taxon>
        <taxon>Stramenopiles</taxon>
        <taxon>Oomycota</taxon>
        <taxon>Peronosporomycetes</taxon>
        <taxon>Albuginales</taxon>
        <taxon>Albuginaceae</taxon>
        <taxon>Albugo</taxon>
    </lineage>
</organism>
<evidence type="ECO:0000313" key="7">
    <source>
        <dbReference type="Proteomes" id="UP000053237"/>
    </source>
</evidence>
<sequence>MNSSQQHQKQDREIIVITRVPKFLRSLYGILFYENESIISWSADGTYFQIFQTKRLEREILPKYFKHCKFASFQRQLNNFGFRKWTKTQSNVCTFSHHFYVRQHPDCLVDLIVRNNELVADKRYTVTSNSSTSRCISGLRPVHKSVSKIRRQFREKVDSSMVGRKKACCSFPHPNELTRSNGDRFSAQIDLEHLVQLQCGEIRHQAIKMEKRSTEFIDVYPPEMLNDILQSAAEFIGNTANETHLSHSTDSVRQEPNHQVMNRFRISTIV</sequence>
<dbReference type="GO" id="GO:0005634">
    <property type="term" value="C:nucleus"/>
    <property type="evidence" value="ECO:0007669"/>
    <property type="project" value="UniProtKB-SubCell"/>
</dbReference>
<dbReference type="Gene3D" id="1.10.10.10">
    <property type="entry name" value="Winged helix-like DNA-binding domain superfamily/Winged helix DNA-binding domain"/>
    <property type="match status" value="1"/>
</dbReference>
<dbReference type="InterPro" id="IPR000232">
    <property type="entry name" value="HSF_DNA-bd"/>
</dbReference>
<gene>
    <name evidence="6" type="ORF">BN9_011850</name>
</gene>
<proteinExistence type="inferred from homology"/>
<comment type="subcellular location">
    <subcellularLocation>
        <location evidence="1">Nucleus</location>
    </subcellularLocation>
</comment>
<reference evidence="6 7" key="1">
    <citation type="submission" date="2012-05" db="EMBL/GenBank/DDBJ databases">
        <title>Recombination and specialization in a pathogen metapopulation.</title>
        <authorList>
            <person name="Gardiner A."/>
            <person name="Kemen E."/>
            <person name="Schultz-Larsen T."/>
            <person name="MacLean D."/>
            <person name="Van Oosterhout C."/>
            <person name="Jones J.D.G."/>
        </authorList>
    </citation>
    <scope>NUCLEOTIDE SEQUENCE [LARGE SCALE GENOMIC DNA]</scope>
    <source>
        <strain evidence="6 7">Ac Nc2</strain>
    </source>
</reference>
<keyword evidence="3" id="KW-0539">Nucleus</keyword>
<keyword evidence="7" id="KW-1185">Reference proteome</keyword>
<evidence type="ECO:0000256" key="2">
    <source>
        <dbReference type="ARBA" id="ARBA00023125"/>
    </source>
</evidence>
<dbReference type="InterPro" id="IPR036388">
    <property type="entry name" value="WH-like_DNA-bd_sf"/>
</dbReference>
<dbReference type="PANTHER" id="PTHR10015">
    <property type="entry name" value="HEAT SHOCK TRANSCRIPTION FACTOR"/>
    <property type="match status" value="1"/>
</dbReference>
<dbReference type="Proteomes" id="UP000053237">
    <property type="component" value="Unassembled WGS sequence"/>
</dbReference>
<dbReference type="OrthoDB" id="60033at2759"/>
<dbReference type="EMBL" id="CAIX01000008">
    <property type="protein sequence ID" value="CCI40401.1"/>
    <property type="molecule type" value="Genomic_DNA"/>
</dbReference>
<accession>A0A024G1K3</accession>
<comment type="caution">
    <text evidence="6">The sequence shown here is derived from an EMBL/GenBank/DDBJ whole genome shotgun (WGS) entry which is preliminary data.</text>
</comment>
<protein>
    <recommendedName>
        <fullName evidence="5">HSF-type DNA-binding domain-containing protein</fullName>
    </recommendedName>
</protein>
<dbReference type="AlphaFoldDB" id="A0A024G1K3"/>
<dbReference type="InParanoid" id="A0A024G1K3"/>
<dbReference type="SMART" id="SM00415">
    <property type="entry name" value="HSF"/>
    <property type="match status" value="1"/>
</dbReference>
<evidence type="ECO:0000256" key="4">
    <source>
        <dbReference type="RuleBase" id="RU004020"/>
    </source>
</evidence>
<dbReference type="FunFam" id="1.10.10.10:FF:000286">
    <property type="entry name" value="Heat shock transcription factor"/>
    <property type="match status" value="1"/>
</dbReference>
<dbReference type="GO" id="GO:0043565">
    <property type="term" value="F:sequence-specific DNA binding"/>
    <property type="evidence" value="ECO:0007669"/>
    <property type="project" value="InterPro"/>
</dbReference>
<dbReference type="SUPFAM" id="SSF46785">
    <property type="entry name" value="Winged helix' DNA-binding domain"/>
    <property type="match status" value="1"/>
</dbReference>
<dbReference type="GO" id="GO:0003700">
    <property type="term" value="F:DNA-binding transcription factor activity"/>
    <property type="evidence" value="ECO:0007669"/>
    <property type="project" value="InterPro"/>
</dbReference>
<dbReference type="PRINTS" id="PR00056">
    <property type="entry name" value="HSFDOMAIN"/>
</dbReference>
<dbReference type="InterPro" id="IPR036390">
    <property type="entry name" value="WH_DNA-bd_sf"/>
</dbReference>
<evidence type="ECO:0000259" key="5">
    <source>
        <dbReference type="SMART" id="SM00415"/>
    </source>
</evidence>